<dbReference type="RefSeq" id="WP_258388141.1">
    <property type="nucleotide sequence ID" value="NZ_CP091430.1"/>
</dbReference>
<dbReference type="EMBL" id="CP091430">
    <property type="protein sequence ID" value="UVI32081.1"/>
    <property type="molecule type" value="Genomic_DNA"/>
</dbReference>
<organism evidence="1 2">
    <name type="scientific">Paenibacillus spongiae</name>
    <dbReference type="NCBI Taxonomy" id="2909671"/>
    <lineage>
        <taxon>Bacteria</taxon>
        <taxon>Bacillati</taxon>
        <taxon>Bacillota</taxon>
        <taxon>Bacilli</taxon>
        <taxon>Bacillales</taxon>
        <taxon>Paenibacillaceae</taxon>
        <taxon>Paenibacillus</taxon>
    </lineage>
</organism>
<proteinExistence type="predicted"/>
<dbReference type="Proteomes" id="UP001057877">
    <property type="component" value="Chromosome"/>
</dbReference>
<keyword evidence="2" id="KW-1185">Reference proteome</keyword>
<dbReference type="NCBIfam" id="TIGR01537">
    <property type="entry name" value="portal_HK97"/>
    <property type="match status" value="1"/>
</dbReference>
<accession>A0ABY5SDP4</accession>
<evidence type="ECO:0000313" key="2">
    <source>
        <dbReference type="Proteomes" id="UP001057877"/>
    </source>
</evidence>
<dbReference type="InterPro" id="IPR006944">
    <property type="entry name" value="Phage/GTA_portal"/>
</dbReference>
<protein>
    <submittedName>
        <fullName evidence="1">Phage portal protein</fullName>
    </submittedName>
</protein>
<dbReference type="Pfam" id="PF04860">
    <property type="entry name" value="Phage_portal"/>
    <property type="match status" value="1"/>
</dbReference>
<reference evidence="1" key="1">
    <citation type="submission" date="2022-01" db="EMBL/GenBank/DDBJ databases">
        <title>Paenibacillus spongiae sp. nov., isolated from marine sponge.</title>
        <authorList>
            <person name="Li Z."/>
            <person name="Zhang M."/>
        </authorList>
    </citation>
    <scope>NUCLEOTIDE SEQUENCE</scope>
    <source>
        <strain evidence="1">PHS-Z3</strain>
    </source>
</reference>
<gene>
    <name evidence="1" type="ORF">L1F29_09790</name>
</gene>
<dbReference type="InterPro" id="IPR006427">
    <property type="entry name" value="Portal_HK97"/>
</dbReference>
<evidence type="ECO:0000313" key="1">
    <source>
        <dbReference type="EMBL" id="UVI32081.1"/>
    </source>
</evidence>
<sequence>MSIFGRREQRDINGYSNEEFMRLLGINVGSVDKDKLSEITYFTCLRLLSESIAKLPLKLYREEAGKGIVKATDHYLYQKMKTRPSPFLSSFNFWSSIELNRNHFGNAYAYIEMNRGKVKWLHILPSDRVKIWLDNIGLISNENALWYIFTDQQNKEHKIHHQQILHFKTSMSLDGITGLSVQDCLKISVENAQAGQKFVNNYFKNGLFAKGLLQYTGEIEDSKRKVMQQKFESMSNGIQAAGRILPVPLGFSFSTINTDMVSSQFLELSKFTSLQIAASMGIKPNQINNMERSTHSNIEFEGLSFYIDTLLSNLTQYEQEVNFKLLGEKERERGHFWKWNVDAILRADFKTRMDGYAVAINNGFMKPNEARQKEDWPEEEDGNKLIVNGNYIPLSMVGQQYVEGGE</sequence>
<name>A0ABY5SDP4_9BACL</name>